<dbReference type="PANTHER" id="PTHR34846:SF11">
    <property type="entry name" value="4-CARBOXYMUCONOLACTONE DECARBOXYLASE FAMILY PROTEIN (AFU_ORTHOLOGUE AFUA_6G11590)"/>
    <property type="match status" value="1"/>
</dbReference>
<organism evidence="2 3">
    <name type="scientific">Dactylosporangium maewongense</name>
    <dbReference type="NCBI Taxonomy" id="634393"/>
    <lineage>
        <taxon>Bacteria</taxon>
        <taxon>Bacillati</taxon>
        <taxon>Actinomycetota</taxon>
        <taxon>Actinomycetes</taxon>
        <taxon>Micromonosporales</taxon>
        <taxon>Micromonosporaceae</taxon>
        <taxon>Dactylosporangium</taxon>
    </lineage>
</organism>
<gene>
    <name evidence="2" type="ORF">GCM10009827_091730</name>
</gene>
<comment type="caution">
    <text evidence="2">The sequence shown here is derived from an EMBL/GenBank/DDBJ whole genome shotgun (WGS) entry which is preliminary data.</text>
</comment>
<proteinExistence type="predicted"/>
<dbReference type="SUPFAM" id="SSF69118">
    <property type="entry name" value="AhpD-like"/>
    <property type="match status" value="1"/>
</dbReference>
<keyword evidence="3" id="KW-1185">Reference proteome</keyword>
<feature type="region of interest" description="Disordered" evidence="1">
    <location>
        <begin position="1"/>
        <end position="20"/>
    </location>
</feature>
<dbReference type="PANTHER" id="PTHR34846">
    <property type="entry name" value="4-CARBOXYMUCONOLACTONE DECARBOXYLASE FAMILY PROTEIN (AFU_ORTHOLOGUE AFUA_6G11590)"/>
    <property type="match status" value="1"/>
</dbReference>
<accession>A0ABN2CEW0</accession>
<reference evidence="2 3" key="1">
    <citation type="journal article" date="2019" name="Int. J. Syst. Evol. Microbiol.">
        <title>The Global Catalogue of Microorganisms (GCM) 10K type strain sequencing project: providing services to taxonomists for standard genome sequencing and annotation.</title>
        <authorList>
            <consortium name="The Broad Institute Genomics Platform"/>
            <consortium name="The Broad Institute Genome Sequencing Center for Infectious Disease"/>
            <person name="Wu L."/>
            <person name="Ma J."/>
        </authorList>
    </citation>
    <scope>NUCLEOTIDE SEQUENCE [LARGE SCALE GENOMIC DNA]</scope>
    <source>
        <strain evidence="2 3">JCM 15933</strain>
    </source>
</reference>
<evidence type="ECO:0000313" key="3">
    <source>
        <dbReference type="Proteomes" id="UP001501470"/>
    </source>
</evidence>
<evidence type="ECO:0000313" key="2">
    <source>
        <dbReference type="EMBL" id="GAA1556468.1"/>
    </source>
</evidence>
<dbReference type="InterPro" id="IPR029032">
    <property type="entry name" value="AhpD-like"/>
</dbReference>
<evidence type="ECO:0000256" key="1">
    <source>
        <dbReference type="SAM" id="MobiDB-lite"/>
    </source>
</evidence>
<name>A0ABN2CEW0_9ACTN</name>
<sequence>MPSGGSSALFTAVPESTQDPETMEAYEKSRELFGHVSELFSILANAPTALSGWIDLLRRLRRELAVAPRLTEPAIITVARLHGNGRVAASHERLAAAAGVDAQVLRAAASGETDRLDADERLACDLAAAVVGGGAPEPLVRECQSRLGVRETAELIILTSFYCMVCRVNASMQVYVDLPPAQPAGH</sequence>
<protein>
    <recommendedName>
        <fullName evidence="4">Carboxymuconolactone decarboxylase-like domain-containing protein</fullName>
    </recommendedName>
</protein>
<dbReference type="EMBL" id="BAAAQD010000025">
    <property type="protein sequence ID" value="GAA1556468.1"/>
    <property type="molecule type" value="Genomic_DNA"/>
</dbReference>
<dbReference type="Gene3D" id="1.20.1290.10">
    <property type="entry name" value="AhpD-like"/>
    <property type="match status" value="1"/>
</dbReference>
<evidence type="ECO:0008006" key="4">
    <source>
        <dbReference type="Google" id="ProtNLM"/>
    </source>
</evidence>
<dbReference type="Proteomes" id="UP001501470">
    <property type="component" value="Unassembled WGS sequence"/>
</dbReference>